<dbReference type="SUPFAM" id="SSF46785">
    <property type="entry name" value="Winged helix' DNA-binding domain"/>
    <property type="match status" value="1"/>
</dbReference>
<dbReference type="InterPro" id="IPR014036">
    <property type="entry name" value="DeoR-like_C"/>
</dbReference>
<name>A0A256G109_9HYPH</name>
<evidence type="ECO:0000256" key="4">
    <source>
        <dbReference type="ARBA" id="ARBA00023163"/>
    </source>
</evidence>
<dbReference type="SUPFAM" id="SSF100950">
    <property type="entry name" value="NagB/RpiA/CoA transferase-like"/>
    <property type="match status" value="1"/>
</dbReference>
<proteinExistence type="predicted"/>
<dbReference type="PROSITE" id="PS51000">
    <property type="entry name" value="HTH_DEOR_2"/>
    <property type="match status" value="1"/>
</dbReference>
<gene>
    <name evidence="6" type="ORF">CEV31_1058</name>
</gene>
<dbReference type="Gene3D" id="1.10.10.10">
    <property type="entry name" value="Winged helix-like DNA-binding domain superfamily/Winged helix DNA-binding domain"/>
    <property type="match status" value="1"/>
</dbReference>
<sequence length="276" mass="30438">MDLSNQAHKDATANMSELSISGGKKKEIRQQLLLQWIENSHYVSLEEIAERFHVTTQTARRDIADLEHKGKVRRLHGGVSQLAPLDPVTYRQRRHDRAAEKARIAEAVVTLIPDNATIFLDTGTTCEAIANALISRERLHVVTYSLRSAAIISEKTDFTLAVPGGFVRPIDGGMFQEDTPEFIRRFKFDYAIISVSGVDNDGDLCDDDHTEVAVVSAALRQAAHKLLAVDSSKFGKRAMVRLGSVHDITAVITNEMPASPLSTLLREANIPIVLST</sequence>
<evidence type="ECO:0000256" key="2">
    <source>
        <dbReference type="ARBA" id="ARBA00023015"/>
    </source>
</evidence>
<evidence type="ECO:0000256" key="3">
    <source>
        <dbReference type="ARBA" id="ARBA00023125"/>
    </source>
</evidence>
<dbReference type="PANTHER" id="PTHR30363:SF4">
    <property type="entry name" value="GLYCEROL-3-PHOSPHATE REGULON REPRESSOR"/>
    <property type="match status" value="1"/>
</dbReference>
<evidence type="ECO:0000259" key="5">
    <source>
        <dbReference type="PROSITE" id="PS51000"/>
    </source>
</evidence>
<protein>
    <submittedName>
        <fullName evidence="6">HTH domain protein</fullName>
    </submittedName>
</protein>
<evidence type="ECO:0000313" key="7">
    <source>
        <dbReference type="Proteomes" id="UP000215590"/>
    </source>
</evidence>
<keyword evidence="7" id="KW-1185">Reference proteome</keyword>
<feature type="domain" description="HTH deoR-type" evidence="5">
    <location>
        <begin position="26"/>
        <end position="81"/>
    </location>
</feature>
<organism evidence="6 7">
    <name type="scientific">Brucella thiophenivorans</name>
    <dbReference type="NCBI Taxonomy" id="571255"/>
    <lineage>
        <taxon>Bacteria</taxon>
        <taxon>Pseudomonadati</taxon>
        <taxon>Pseudomonadota</taxon>
        <taxon>Alphaproteobacteria</taxon>
        <taxon>Hyphomicrobiales</taxon>
        <taxon>Brucellaceae</taxon>
        <taxon>Brucella/Ochrobactrum group</taxon>
        <taxon>Brucella</taxon>
    </lineage>
</organism>
<dbReference type="PRINTS" id="PR00037">
    <property type="entry name" value="HTHLACR"/>
</dbReference>
<keyword evidence="4" id="KW-0804">Transcription</keyword>
<dbReference type="Pfam" id="PF00455">
    <property type="entry name" value="DeoRC"/>
    <property type="match status" value="1"/>
</dbReference>
<dbReference type="InterPro" id="IPR037171">
    <property type="entry name" value="NagB/RpiA_transferase-like"/>
</dbReference>
<dbReference type="RefSeq" id="WP_094505795.1">
    <property type="nucleotide sequence ID" value="NZ_JBHEEK010000006.1"/>
</dbReference>
<evidence type="ECO:0000256" key="1">
    <source>
        <dbReference type="ARBA" id="ARBA00022491"/>
    </source>
</evidence>
<dbReference type="GO" id="GO:0003700">
    <property type="term" value="F:DNA-binding transcription factor activity"/>
    <property type="evidence" value="ECO:0007669"/>
    <property type="project" value="InterPro"/>
</dbReference>
<reference evidence="6 7" key="1">
    <citation type="submission" date="2017-07" db="EMBL/GenBank/DDBJ databases">
        <title>Phylogenetic study on the rhizospheric bacterium Ochrobactrum sp. A44.</title>
        <authorList>
            <person name="Krzyzanowska D.M."/>
            <person name="Ossowicki A."/>
            <person name="Rajewska M."/>
            <person name="Maciag T."/>
            <person name="Kaczynski Z."/>
            <person name="Czerwicka M."/>
            <person name="Jafra S."/>
        </authorList>
    </citation>
    <scope>NUCLEOTIDE SEQUENCE [LARGE SCALE GENOMIC DNA]</scope>
    <source>
        <strain evidence="6 7">DSM 7216</strain>
    </source>
</reference>
<keyword evidence="3" id="KW-0238">DNA-binding</keyword>
<comment type="caution">
    <text evidence="6">The sequence shown here is derived from an EMBL/GenBank/DDBJ whole genome shotgun (WGS) entry which is preliminary data.</text>
</comment>
<dbReference type="InterPro" id="IPR036390">
    <property type="entry name" value="WH_DNA-bd_sf"/>
</dbReference>
<dbReference type="SMART" id="SM00420">
    <property type="entry name" value="HTH_DEOR"/>
    <property type="match status" value="1"/>
</dbReference>
<dbReference type="PANTHER" id="PTHR30363">
    <property type="entry name" value="HTH-TYPE TRANSCRIPTIONAL REGULATOR SRLR-RELATED"/>
    <property type="match status" value="1"/>
</dbReference>
<dbReference type="Gene3D" id="3.40.50.1360">
    <property type="match status" value="1"/>
</dbReference>
<dbReference type="Pfam" id="PF08220">
    <property type="entry name" value="HTH_DeoR"/>
    <property type="match status" value="1"/>
</dbReference>
<dbReference type="AlphaFoldDB" id="A0A256G109"/>
<dbReference type="InterPro" id="IPR001034">
    <property type="entry name" value="DeoR_HTH"/>
</dbReference>
<accession>A0A256G109</accession>
<dbReference type="InterPro" id="IPR050313">
    <property type="entry name" value="Carb_Metab_HTH_regulators"/>
</dbReference>
<dbReference type="SMART" id="SM01134">
    <property type="entry name" value="DeoRC"/>
    <property type="match status" value="1"/>
</dbReference>
<dbReference type="InterPro" id="IPR018356">
    <property type="entry name" value="Tscrpt_reg_HTH_DeoR_CS"/>
</dbReference>
<dbReference type="Proteomes" id="UP000215590">
    <property type="component" value="Unassembled WGS sequence"/>
</dbReference>
<dbReference type="PROSITE" id="PS00894">
    <property type="entry name" value="HTH_DEOR_1"/>
    <property type="match status" value="1"/>
</dbReference>
<evidence type="ECO:0000313" key="6">
    <source>
        <dbReference type="EMBL" id="OYR20774.1"/>
    </source>
</evidence>
<dbReference type="OrthoDB" id="31600at2"/>
<keyword evidence="2" id="KW-0805">Transcription regulation</keyword>
<dbReference type="InterPro" id="IPR036388">
    <property type="entry name" value="WH-like_DNA-bd_sf"/>
</dbReference>
<dbReference type="EMBL" id="NNRJ01000014">
    <property type="protein sequence ID" value="OYR20774.1"/>
    <property type="molecule type" value="Genomic_DNA"/>
</dbReference>
<dbReference type="GO" id="GO:0003677">
    <property type="term" value="F:DNA binding"/>
    <property type="evidence" value="ECO:0007669"/>
    <property type="project" value="UniProtKB-KW"/>
</dbReference>
<keyword evidence="1" id="KW-0678">Repressor</keyword>